<feature type="domain" description="Glycosyltransferase subfamily 4-like N-terminal" evidence="2">
    <location>
        <begin position="51"/>
        <end position="143"/>
    </location>
</feature>
<reference evidence="3" key="2">
    <citation type="submission" date="2021-04" db="EMBL/GenBank/DDBJ databases">
        <authorList>
            <person name="Gilroy R."/>
        </authorList>
    </citation>
    <scope>NUCLEOTIDE SEQUENCE</scope>
    <source>
        <strain evidence="3">ChiHcolR34-3080</strain>
    </source>
</reference>
<feature type="domain" description="Glycosyl transferase family 1" evidence="1">
    <location>
        <begin position="156"/>
        <end position="303"/>
    </location>
</feature>
<dbReference type="InterPro" id="IPR028098">
    <property type="entry name" value="Glyco_trans_4-like_N"/>
</dbReference>
<dbReference type="SUPFAM" id="SSF53756">
    <property type="entry name" value="UDP-Glycosyltransferase/glycogen phosphorylase"/>
    <property type="match status" value="1"/>
</dbReference>
<dbReference type="GO" id="GO:0016757">
    <property type="term" value="F:glycosyltransferase activity"/>
    <property type="evidence" value="ECO:0007669"/>
    <property type="project" value="InterPro"/>
</dbReference>
<dbReference type="CDD" id="cd03801">
    <property type="entry name" value="GT4_PimA-like"/>
    <property type="match status" value="1"/>
</dbReference>
<dbReference type="EMBL" id="DXHQ01000066">
    <property type="protein sequence ID" value="HIW08822.1"/>
    <property type="molecule type" value="Genomic_DNA"/>
</dbReference>
<comment type="caution">
    <text evidence="3">The sequence shown here is derived from an EMBL/GenBank/DDBJ whole genome shotgun (WGS) entry which is preliminary data.</text>
</comment>
<evidence type="ECO:0000259" key="1">
    <source>
        <dbReference type="Pfam" id="PF00534"/>
    </source>
</evidence>
<dbReference type="Pfam" id="PF13439">
    <property type="entry name" value="Glyco_transf_4"/>
    <property type="match status" value="1"/>
</dbReference>
<evidence type="ECO:0000259" key="2">
    <source>
        <dbReference type="Pfam" id="PF13439"/>
    </source>
</evidence>
<accession>A0A9D1TWD4</accession>
<evidence type="ECO:0000313" key="4">
    <source>
        <dbReference type="Proteomes" id="UP000823933"/>
    </source>
</evidence>
<dbReference type="Pfam" id="PF00534">
    <property type="entry name" value="Glycos_transf_1"/>
    <property type="match status" value="1"/>
</dbReference>
<organism evidence="3 4">
    <name type="scientific">Candidatus Faecalibacterium intestinigallinarum</name>
    <dbReference type="NCBI Taxonomy" id="2838581"/>
    <lineage>
        <taxon>Bacteria</taxon>
        <taxon>Bacillati</taxon>
        <taxon>Bacillota</taxon>
        <taxon>Clostridia</taxon>
        <taxon>Eubacteriales</taxon>
        <taxon>Oscillospiraceae</taxon>
        <taxon>Faecalibacterium</taxon>
    </lineage>
</organism>
<gene>
    <name evidence="3" type="ORF">H9890_05395</name>
</gene>
<dbReference type="Gene3D" id="3.40.50.2000">
    <property type="entry name" value="Glycogen Phosphorylase B"/>
    <property type="match status" value="2"/>
</dbReference>
<dbReference type="PANTHER" id="PTHR45947">
    <property type="entry name" value="SULFOQUINOVOSYL TRANSFERASE SQD2"/>
    <property type="match status" value="1"/>
</dbReference>
<sequence length="348" mass="37668">MSVCIYRGGYETVRKSGVGKALEHQTAALQSAGLPLVDAIPPAGPAAKGCVVHLNTVLPGAPLAAARAHARGCKVVYYGHSTMEDFRNSFFGSNLLAPLFKRWLIFCYRQGDVVITPSVYSRRILMGYKIGRPIYALSNGIDTGFFHPDAARAARFRARYGLAEGQKCVISVGHWMVRKGLPDFVELARRMPEVRFIWFGQTAETLLTDEVRRAMDAAPGNVLFAGYVNAEELCDAYCGADAFAFLSYEETEGIVVLEALACGIPTIVRDIPVYANWLVDGKSVYKAASTGEFEEKLRDMLSGHLPSLQAGGMAVAEARSLGQIGQALCRIYAAGGFLDAARACPQKA</sequence>
<evidence type="ECO:0000313" key="3">
    <source>
        <dbReference type="EMBL" id="HIW08822.1"/>
    </source>
</evidence>
<dbReference type="InterPro" id="IPR050194">
    <property type="entry name" value="Glycosyltransferase_grp1"/>
</dbReference>
<proteinExistence type="predicted"/>
<name>A0A9D1TWD4_9FIRM</name>
<dbReference type="PANTHER" id="PTHR45947:SF3">
    <property type="entry name" value="SULFOQUINOVOSYL TRANSFERASE SQD2"/>
    <property type="match status" value="1"/>
</dbReference>
<dbReference type="Proteomes" id="UP000823933">
    <property type="component" value="Unassembled WGS sequence"/>
</dbReference>
<dbReference type="AlphaFoldDB" id="A0A9D1TWD4"/>
<dbReference type="InterPro" id="IPR001296">
    <property type="entry name" value="Glyco_trans_1"/>
</dbReference>
<reference evidence="3" key="1">
    <citation type="journal article" date="2021" name="PeerJ">
        <title>Extensive microbial diversity within the chicken gut microbiome revealed by metagenomics and culture.</title>
        <authorList>
            <person name="Gilroy R."/>
            <person name="Ravi A."/>
            <person name="Getino M."/>
            <person name="Pursley I."/>
            <person name="Horton D.L."/>
            <person name="Alikhan N.F."/>
            <person name="Baker D."/>
            <person name="Gharbi K."/>
            <person name="Hall N."/>
            <person name="Watson M."/>
            <person name="Adriaenssens E.M."/>
            <person name="Foster-Nyarko E."/>
            <person name="Jarju S."/>
            <person name="Secka A."/>
            <person name="Antonio M."/>
            <person name="Oren A."/>
            <person name="Chaudhuri R.R."/>
            <person name="La Ragione R."/>
            <person name="Hildebrand F."/>
            <person name="Pallen M.J."/>
        </authorList>
    </citation>
    <scope>NUCLEOTIDE SEQUENCE</scope>
    <source>
        <strain evidence="3">ChiHcolR34-3080</strain>
    </source>
</reference>
<protein>
    <submittedName>
        <fullName evidence="3">Glycosyltransferase</fullName>
    </submittedName>
</protein>